<evidence type="ECO:0000256" key="1">
    <source>
        <dbReference type="SAM" id="MobiDB-lite"/>
    </source>
</evidence>
<dbReference type="Proteomes" id="UP000318103">
    <property type="component" value="Unassembled WGS sequence"/>
</dbReference>
<keyword evidence="3" id="KW-1185">Reference proteome</keyword>
<protein>
    <submittedName>
        <fullName evidence="2">Uncharacterized protein</fullName>
    </submittedName>
</protein>
<evidence type="ECO:0000313" key="2">
    <source>
        <dbReference type="EMBL" id="TQK98086.1"/>
    </source>
</evidence>
<accession>A0A542UG86</accession>
<feature type="region of interest" description="Disordered" evidence="1">
    <location>
        <begin position="1"/>
        <end position="55"/>
    </location>
</feature>
<dbReference type="AlphaFoldDB" id="A0A542UG86"/>
<gene>
    <name evidence="2" type="ORF">FB563_3099</name>
</gene>
<organism evidence="2 3">
    <name type="scientific">Streptomyces puniciscabiei</name>
    <dbReference type="NCBI Taxonomy" id="164348"/>
    <lineage>
        <taxon>Bacteria</taxon>
        <taxon>Bacillati</taxon>
        <taxon>Actinomycetota</taxon>
        <taxon>Actinomycetes</taxon>
        <taxon>Kitasatosporales</taxon>
        <taxon>Streptomycetaceae</taxon>
        <taxon>Streptomyces</taxon>
    </lineage>
</organism>
<evidence type="ECO:0000313" key="3">
    <source>
        <dbReference type="Proteomes" id="UP000318103"/>
    </source>
</evidence>
<sequence length="55" mass="6490">MFSVSKASRIEREKQMSFHRIVPVWKTRKPAPVPAPHHKKRAPKKHEPKRPVGRK</sequence>
<feature type="compositionally biased region" description="Basic residues" evidence="1">
    <location>
        <begin position="36"/>
        <end position="55"/>
    </location>
</feature>
<dbReference type="EMBL" id="VFNX01000001">
    <property type="protein sequence ID" value="TQK98086.1"/>
    <property type="molecule type" value="Genomic_DNA"/>
</dbReference>
<proteinExistence type="predicted"/>
<comment type="caution">
    <text evidence="2">The sequence shown here is derived from an EMBL/GenBank/DDBJ whole genome shotgun (WGS) entry which is preliminary data.</text>
</comment>
<name>A0A542UG86_9ACTN</name>
<reference evidence="2 3" key="1">
    <citation type="submission" date="2019-06" db="EMBL/GenBank/DDBJ databases">
        <title>Sequencing the genomes of 1000 actinobacteria strains.</title>
        <authorList>
            <person name="Klenk H.-P."/>
        </authorList>
    </citation>
    <scope>NUCLEOTIDE SEQUENCE [LARGE SCALE GENOMIC DNA]</scope>
    <source>
        <strain evidence="2 3">DSM 41929</strain>
    </source>
</reference>